<organism evidence="2 3">
    <name type="scientific">Fulvivirga sediminis</name>
    <dbReference type="NCBI Taxonomy" id="2803949"/>
    <lineage>
        <taxon>Bacteria</taxon>
        <taxon>Pseudomonadati</taxon>
        <taxon>Bacteroidota</taxon>
        <taxon>Cytophagia</taxon>
        <taxon>Cytophagales</taxon>
        <taxon>Fulvivirgaceae</taxon>
        <taxon>Fulvivirga</taxon>
    </lineage>
</organism>
<feature type="chain" id="PRO_5036723305" description="GTP cyclohydrolase" evidence="1">
    <location>
        <begin position="22"/>
        <end position="199"/>
    </location>
</feature>
<feature type="signal peptide" evidence="1">
    <location>
        <begin position="1"/>
        <end position="21"/>
    </location>
</feature>
<evidence type="ECO:0000313" key="3">
    <source>
        <dbReference type="Proteomes" id="UP000659388"/>
    </source>
</evidence>
<comment type="caution">
    <text evidence="2">The sequence shown here is derived from an EMBL/GenBank/DDBJ whole genome shotgun (WGS) entry which is preliminary data.</text>
</comment>
<keyword evidence="3" id="KW-1185">Reference proteome</keyword>
<evidence type="ECO:0008006" key="4">
    <source>
        <dbReference type="Google" id="ProtNLM"/>
    </source>
</evidence>
<dbReference type="EMBL" id="JAESIY010000001">
    <property type="protein sequence ID" value="MBL3654781.1"/>
    <property type="molecule type" value="Genomic_DNA"/>
</dbReference>
<sequence>MKVLRITIPVLLLFTVLFTSCSDDDVPEAENEEEVINQITLTFTPSEGTEVVTATYYDPDGEGTEKPTQDDIVLKANTEYTLTMSLKNTVGDENEDITEEIKEESDAHMFFFGFTEGLFSDPQGTGNIGAGNRDDKDINYEDKDVNSLPLGLTTTWTTAEAKSGNFRIILKHQPNLKSESTTTEDGQSDVDLNWKIEIK</sequence>
<keyword evidence="1" id="KW-0732">Signal</keyword>
<name>A0A937F4C9_9BACT</name>
<proteinExistence type="predicted"/>
<dbReference type="RefSeq" id="WP_202241904.1">
    <property type="nucleotide sequence ID" value="NZ_JAESIY010000001.1"/>
</dbReference>
<dbReference type="AlphaFoldDB" id="A0A937F4C9"/>
<dbReference type="Proteomes" id="UP000659388">
    <property type="component" value="Unassembled WGS sequence"/>
</dbReference>
<gene>
    <name evidence="2" type="ORF">JL102_01465</name>
</gene>
<evidence type="ECO:0000313" key="2">
    <source>
        <dbReference type="EMBL" id="MBL3654781.1"/>
    </source>
</evidence>
<reference evidence="2" key="1">
    <citation type="submission" date="2021-01" db="EMBL/GenBank/DDBJ databases">
        <title>Fulvivirga kasyanovii gen. nov., sp nov., a novel member of the phylum Bacteroidetes isolated from seawater in a mussel farm.</title>
        <authorList>
            <person name="Zhao L.-H."/>
            <person name="Wang Z.-J."/>
        </authorList>
    </citation>
    <scope>NUCLEOTIDE SEQUENCE</scope>
    <source>
        <strain evidence="2">2943</strain>
    </source>
</reference>
<protein>
    <recommendedName>
        <fullName evidence="4">GTP cyclohydrolase</fullName>
    </recommendedName>
</protein>
<dbReference type="PROSITE" id="PS51257">
    <property type="entry name" value="PROKAR_LIPOPROTEIN"/>
    <property type="match status" value="1"/>
</dbReference>
<evidence type="ECO:0000256" key="1">
    <source>
        <dbReference type="SAM" id="SignalP"/>
    </source>
</evidence>
<accession>A0A937F4C9</accession>